<comment type="caution">
    <text evidence="2">The sequence shown here is derived from an EMBL/GenBank/DDBJ whole genome shotgun (WGS) entry which is preliminary data.</text>
</comment>
<protein>
    <submittedName>
        <fullName evidence="2">STAS domain-containing protein</fullName>
    </submittedName>
</protein>
<evidence type="ECO:0000313" key="3">
    <source>
        <dbReference type="Proteomes" id="UP001200741"/>
    </source>
</evidence>
<dbReference type="Proteomes" id="UP001200741">
    <property type="component" value="Unassembled WGS sequence"/>
</dbReference>
<dbReference type="EMBL" id="JAJTWU010000008">
    <property type="protein sequence ID" value="MCE4556700.1"/>
    <property type="molecule type" value="Genomic_DNA"/>
</dbReference>
<dbReference type="InterPro" id="IPR058548">
    <property type="entry name" value="MlaB-like_STAS"/>
</dbReference>
<keyword evidence="3" id="KW-1185">Reference proteome</keyword>
<dbReference type="PANTHER" id="PTHR35849">
    <property type="entry name" value="BLR2341 PROTEIN"/>
    <property type="match status" value="1"/>
</dbReference>
<feature type="domain" description="STAS" evidence="1">
    <location>
        <begin position="1"/>
        <end position="99"/>
    </location>
</feature>
<dbReference type="Gene3D" id="3.30.750.24">
    <property type="entry name" value="STAS domain"/>
    <property type="match status" value="1"/>
</dbReference>
<dbReference type="InterPro" id="IPR036513">
    <property type="entry name" value="STAS_dom_sf"/>
</dbReference>
<organism evidence="2 3">
    <name type="scientific">Pelomonas cellulosilytica</name>
    <dbReference type="NCBI Taxonomy" id="2906762"/>
    <lineage>
        <taxon>Bacteria</taxon>
        <taxon>Pseudomonadati</taxon>
        <taxon>Pseudomonadota</taxon>
        <taxon>Betaproteobacteria</taxon>
        <taxon>Burkholderiales</taxon>
        <taxon>Sphaerotilaceae</taxon>
        <taxon>Roseateles</taxon>
    </lineage>
</organism>
<name>A0ABS8XYE6_9BURK</name>
<dbReference type="Pfam" id="PF13466">
    <property type="entry name" value="STAS_2"/>
    <property type="match status" value="1"/>
</dbReference>
<dbReference type="RefSeq" id="WP_233373826.1">
    <property type="nucleotide sequence ID" value="NZ_JAJTWU010000008.1"/>
</dbReference>
<proteinExistence type="predicted"/>
<accession>A0ABS8XYE6</accession>
<evidence type="ECO:0000313" key="2">
    <source>
        <dbReference type="EMBL" id="MCE4556700.1"/>
    </source>
</evidence>
<dbReference type="InterPro" id="IPR052746">
    <property type="entry name" value="MlaB_ABC_Transporter"/>
</dbReference>
<dbReference type="SUPFAM" id="SSF52091">
    <property type="entry name" value="SpoIIaa-like"/>
    <property type="match status" value="1"/>
</dbReference>
<dbReference type="PANTHER" id="PTHR35849:SF2">
    <property type="entry name" value="BLR2341 PROTEIN"/>
    <property type="match status" value="1"/>
</dbReference>
<dbReference type="InterPro" id="IPR002645">
    <property type="entry name" value="STAS_dom"/>
</dbReference>
<reference evidence="2 3" key="1">
    <citation type="submission" date="2021-12" db="EMBL/GenBank/DDBJ databases">
        <title>Genome seq of P8.</title>
        <authorList>
            <person name="Seo T."/>
        </authorList>
    </citation>
    <scope>NUCLEOTIDE SEQUENCE [LARGE SCALE GENOMIC DNA]</scope>
    <source>
        <strain evidence="2 3">P8</strain>
    </source>
</reference>
<sequence length="99" mass="10263">MSALQLPAELSVYTVAGLRPQWLAWVEQVAASGPAADADGSAVDQVDGAGVQLLVALQHSLAARGCALRLRGASRPLHDGCASLGMARWLDELQTPEAS</sequence>
<gene>
    <name evidence="2" type="ORF">LXT13_20075</name>
</gene>
<dbReference type="PROSITE" id="PS50801">
    <property type="entry name" value="STAS"/>
    <property type="match status" value="1"/>
</dbReference>
<evidence type="ECO:0000259" key="1">
    <source>
        <dbReference type="PROSITE" id="PS50801"/>
    </source>
</evidence>